<proteinExistence type="predicted"/>
<feature type="transmembrane region" description="Helical" evidence="1">
    <location>
        <begin position="119"/>
        <end position="143"/>
    </location>
</feature>
<evidence type="ECO:0000256" key="1">
    <source>
        <dbReference type="SAM" id="Phobius"/>
    </source>
</evidence>
<feature type="transmembrane region" description="Helical" evidence="1">
    <location>
        <begin position="12"/>
        <end position="34"/>
    </location>
</feature>
<keyword evidence="1" id="KW-0472">Membrane</keyword>
<keyword evidence="1" id="KW-0812">Transmembrane</keyword>
<keyword evidence="1" id="KW-1133">Transmembrane helix</keyword>
<evidence type="ECO:0008006" key="4">
    <source>
        <dbReference type="Google" id="ProtNLM"/>
    </source>
</evidence>
<name>A0ABQ4GZ96_9ACTN</name>
<dbReference type="PROSITE" id="PS51257">
    <property type="entry name" value="PROKAR_LIPOPROTEIN"/>
    <property type="match status" value="1"/>
</dbReference>
<dbReference type="EMBL" id="BOOF01000059">
    <property type="protein sequence ID" value="GIH66756.1"/>
    <property type="molecule type" value="Genomic_DNA"/>
</dbReference>
<gene>
    <name evidence="2" type="ORF">Msi02_75730</name>
</gene>
<evidence type="ECO:0000313" key="2">
    <source>
        <dbReference type="EMBL" id="GIH66756.1"/>
    </source>
</evidence>
<comment type="caution">
    <text evidence="2">The sequence shown here is derived from an EMBL/GenBank/DDBJ whole genome shotgun (WGS) entry which is preliminary data.</text>
</comment>
<protein>
    <recommendedName>
        <fullName evidence="4">Integral membrane protein</fullName>
    </recommendedName>
</protein>
<keyword evidence="3" id="KW-1185">Reference proteome</keyword>
<dbReference type="RefSeq" id="WP_239109118.1">
    <property type="nucleotide sequence ID" value="NZ_BOOF01000059.1"/>
</dbReference>
<dbReference type="Proteomes" id="UP000660454">
    <property type="component" value="Unassembled WGS sequence"/>
</dbReference>
<organism evidence="2 3">
    <name type="scientific">Microbispora siamensis</name>
    <dbReference type="NCBI Taxonomy" id="564413"/>
    <lineage>
        <taxon>Bacteria</taxon>
        <taxon>Bacillati</taxon>
        <taxon>Actinomycetota</taxon>
        <taxon>Actinomycetes</taxon>
        <taxon>Streptosporangiales</taxon>
        <taxon>Streptosporangiaceae</taxon>
        <taxon>Microbispora</taxon>
    </lineage>
</organism>
<sequence length="171" mass="17789">MGKIVHVSSAERVLTAALLVIVACATSVIVSALLTRDADAYADGHRRVTAQVVRVLRTPVAAARSAPLPATVVEVVWTGRDGRSHTGRTVTTSGHQAGDRLALWVDAGEEPAPGPSPTAVVVVVALLAGPAAAGGLWTAGHLVRSGRRAWTARRAVAGWEGEWRTITARGR</sequence>
<accession>A0ABQ4GZ96</accession>
<evidence type="ECO:0000313" key="3">
    <source>
        <dbReference type="Proteomes" id="UP000660454"/>
    </source>
</evidence>
<reference evidence="2 3" key="1">
    <citation type="submission" date="2021-01" db="EMBL/GenBank/DDBJ databases">
        <title>Whole genome shotgun sequence of Microbispora siamensis NBRC 104113.</title>
        <authorList>
            <person name="Komaki H."/>
            <person name="Tamura T."/>
        </authorList>
    </citation>
    <scope>NUCLEOTIDE SEQUENCE [LARGE SCALE GENOMIC DNA]</scope>
    <source>
        <strain evidence="2 3">NBRC 104113</strain>
    </source>
</reference>